<protein>
    <submittedName>
        <fullName evidence="2">Uncharacterized protein</fullName>
    </submittedName>
</protein>
<keyword evidence="1" id="KW-1133">Transmembrane helix</keyword>
<gene>
    <name evidence="2" type="ORF">J2S03_003206</name>
</gene>
<sequence length="80" mass="8206">MKKLIAGAAAVVSSVILYGLTRVSAAIYALYLTQPNVGWNTDSGPFGTAMRAVGTVPLIIAVLLFVVGACLVVAGIREGK</sequence>
<evidence type="ECO:0000256" key="1">
    <source>
        <dbReference type="SAM" id="Phobius"/>
    </source>
</evidence>
<comment type="caution">
    <text evidence="2">The sequence shown here is derived from an EMBL/GenBank/DDBJ whole genome shotgun (WGS) entry which is preliminary data.</text>
</comment>
<reference evidence="2 3" key="1">
    <citation type="submission" date="2023-07" db="EMBL/GenBank/DDBJ databases">
        <title>Genomic Encyclopedia of Type Strains, Phase IV (KMG-IV): sequencing the most valuable type-strain genomes for metagenomic binning, comparative biology and taxonomic classification.</title>
        <authorList>
            <person name="Goeker M."/>
        </authorList>
    </citation>
    <scope>NUCLEOTIDE SEQUENCE [LARGE SCALE GENOMIC DNA]</scope>
    <source>
        <strain evidence="2 3">DSM 4006</strain>
    </source>
</reference>
<dbReference type="RefSeq" id="WP_274455491.1">
    <property type="nucleotide sequence ID" value="NZ_CP067097.1"/>
</dbReference>
<keyword evidence="1" id="KW-0472">Membrane</keyword>
<feature type="transmembrane region" description="Helical" evidence="1">
    <location>
        <begin position="49"/>
        <end position="76"/>
    </location>
</feature>
<evidence type="ECO:0000313" key="3">
    <source>
        <dbReference type="Proteomes" id="UP001232973"/>
    </source>
</evidence>
<evidence type="ECO:0000313" key="2">
    <source>
        <dbReference type="EMBL" id="MDQ0191335.1"/>
    </source>
</evidence>
<dbReference type="EMBL" id="JAUSTP010000038">
    <property type="protein sequence ID" value="MDQ0191335.1"/>
    <property type="molecule type" value="Genomic_DNA"/>
</dbReference>
<proteinExistence type="predicted"/>
<name>A0ABT9XLZ1_9BACL</name>
<accession>A0ABT9XLZ1</accession>
<keyword evidence="3" id="KW-1185">Reference proteome</keyword>
<dbReference type="Proteomes" id="UP001232973">
    <property type="component" value="Unassembled WGS sequence"/>
</dbReference>
<keyword evidence="1" id="KW-0812">Transmembrane</keyword>
<organism evidence="2 3">
    <name type="scientific">Alicyclobacillus cycloheptanicus</name>
    <dbReference type="NCBI Taxonomy" id="1457"/>
    <lineage>
        <taxon>Bacteria</taxon>
        <taxon>Bacillati</taxon>
        <taxon>Bacillota</taxon>
        <taxon>Bacilli</taxon>
        <taxon>Bacillales</taxon>
        <taxon>Alicyclobacillaceae</taxon>
        <taxon>Alicyclobacillus</taxon>
    </lineage>
</organism>